<feature type="compositionally biased region" description="Polar residues" evidence="1">
    <location>
        <begin position="38"/>
        <end position="48"/>
    </location>
</feature>
<name>A0A080ZTA3_PHYNI</name>
<dbReference type="EMBL" id="ANJA01002468">
    <property type="protein sequence ID" value="ETO69864.1"/>
    <property type="molecule type" value="Genomic_DNA"/>
</dbReference>
<evidence type="ECO:0000256" key="1">
    <source>
        <dbReference type="SAM" id="MobiDB-lite"/>
    </source>
</evidence>
<feature type="region of interest" description="Disordered" evidence="1">
    <location>
        <begin position="1"/>
        <end position="23"/>
    </location>
</feature>
<evidence type="ECO:0000313" key="3">
    <source>
        <dbReference type="Proteomes" id="UP000028582"/>
    </source>
</evidence>
<dbReference type="AlphaFoldDB" id="A0A080ZTA3"/>
<comment type="caution">
    <text evidence="2">The sequence shown here is derived from an EMBL/GenBank/DDBJ whole genome shotgun (WGS) entry which is preliminary data.</text>
</comment>
<feature type="region of interest" description="Disordered" evidence="1">
    <location>
        <begin position="38"/>
        <end position="70"/>
    </location>
</feature>
<dbReference type="Proteomes" id="UP000028582">
    <property type="component" value="Unassembled WGS sequence"/>
</dbReference>
<reference evidence="2 3" key="1">
    <citation type="submission" date="2013-11" db="EMBL/GenBank/DDBJ databases">
        <title>The Genome Sequence of Phytophthora parasitica P1976.</title>
        <authorList>
            <consortium name="The Broad Institute Genomics Platform"/>
            <person name="Russ C."/>
            <person name="Tyler B."/>
            <person name="Panabieres F."/>
            <person name="Shan W."/>
            <person name="Tripathy S."/>
            <person name="Grunwald N."/>
            <person name="Machado M."/>
            <person name="Johnson C.S."/>
            <person name="Walker B."/>
            <person name="Young S."/>
            <person name="Zeng Q."/>
            <person name="Gargeya S."/>
            <person name="Fitzgerald M."/>
            <person name="Haas B."/>
            <person name="Abouelleil A."/>
            <person name="Allen A.W."/>
            <person name="Alvarado L."/>
            <person name="Arachchi H.M."/>
            <person name="Berlin A.M."/>
            <person name="Chapman S.B."/>
            <person name="Gainer-Dewar J."/>
            <person name="Goldberg J."/>
            <person name="Griggs A."/>
            <person name="Gujja S."/>
            <person name="Hansen M."/>
            <person name="Howarth C."/>
            <person name="Imamovic A."/>
            <person name="Ireland A."/>
            <person name="Larimer J."/>
            <person name="McCowan C."/>
            <person name="Murphy C."/>
            <person name="Pearson M."/>
            <person name="Poon T.W."/>
            <person name="Priest M."/>
            <person name="Roberts A."/>
            <person name="Saif S."/>
            <person name="Shea T."/>
            <person name="Sisk P."/>
            <person name="Sykes S."/>
            <person name="Wortman J."/>
            <person name="Nusbaum C."/>
            <person name="Birren B."/>
        </authorList>
    </citation>
    <scope>NUCLEOTIDE SEQUENCE [LARGE SCALE GENOMIC DNA]</scope>
    <source>
        <strain evidence="2 3">P1976</strain>
    </source>
</reference>
<gene>
    <name evidence="2" type="ORF">F444_13618</name>
</gene>
<organism evidence="2 3">
    <name type="scientific">Phytophthora nicotianae P1976</name>
    <dbReference type="NCBI Taxonomy" id="1317066"/>
    <lineage>
        <taxon>Eukaryota</taxon>
        <taxon>Sar</taxon>
        <taxon>Stramenopiles</taxon>
        <taxon>Oomycota</taxon>
        <taxon>Peronosporomycetes</taxon>
        <taxon>Peronosporales</taxon>
        <taxon>Peronosporaceae</taxon>
        <taxon>Phytophthora</taxon>
    </lineage>
</organism>
<protein>
    <submittedName>
        <fullName evidence="2">Uncharacterized protein</fullName>
    </submittedName>
</protein>
<feature type="compositionally biased region" description="Basic and acidic residues" evidence="1">
    <location>
        <begin position="1"/>
        <end position="10"/>
    </location>
</feature>
<evidence type="ECO:0000313" key="2">
    <source>
        <dbReference type="EMBL" id="ETO69864.1"/>
    </source>
</evidence>
<dbReference type="OrthoDB" id="127386at2759"/>
<accession>A0A080ZTA3</accession>
<sequence length="70" mass="7846">MAPAMRKNDQDAPPGGERQDELETQLTQLRAEITALQANNQAQRQPSIESKARVPSCLPKFKGKRDDDVR</sequence>
<proteinExistence type="predicted"/>